<proteinExistence type="inferred from homology"/>
<comment type="similarity">
    <text evidence="2">Belongs to the TrkH potassium transport family. HKT (TC 2.A.38.3) subfamily.</text>
</comment>
<feature type="transmembrane region" description="Helical" evidence="8">
    <location>
        <begin position="141"/>
        <end position="165"/>
    </location>
</feature>
<evidence type="ECO:0000256" key="8">
    <source>
        <dbReference type="SAM" id="Phobius"/>
    </source>
</evidence>
<feature type="transmembrane region" description="Helical" evidence="8">
    <location>
        <begin position="272"/>
        <end position="292"/>
    </location>
</feature>
<feature type="transmembrane region" description="Helical" evidence="8">
    <location>
        <begin position="391"/>
        <end position="410"/>
    </location>
</feature>
<evidence type="ECO:0000313" key="10">
    <source>
        <dbReference type="RefSeq" id="XP_008453695.1"/>
    </source>
</evidence>
<reference evidence="10" key="2">
    <citation type="submission" date="2025-08" db="UniProtKB">
        <authorList>
            <consortium name="RefSeq"/>
        </authorList>
    </citation>
    <scope>IDENTIFICATION</scope>
    <source>
        <tissue evidence="10">Stem</tissue>
    </source>
</reference>
<keyword evidence="7 8" id="KW-0472">Membrane</keyword>
<dbReference type="OrthoDB" id="9999863at2759"/>
<dbReference type="Proteomes" id="UP001652600">
    <property type="component" value="Chromosome 2"/>
</dbReference>
<keyword evidence="6" id="KW-0406">Ion transport</keyword>
<evidence type="ECO:0000256" key="7">
    <source>
        <dbReference type="ARBA" id="ARBA00023136"/>
    </source>
</evidence>
<evidence type="ECO:0000256" key="4">
    <source>
        <dbReference type="ARBA" id="ARBA00022692"/>
    </source>
</evidence>
<name>A0A1S3BWY9_CUCME</name>
<dbReference type="InterPro" id="IPR003445">
    <property type="entry name" value="Cat_transpt"/>
</dbReference>
<organism evidence="9 10">
    <name type="scientific">Cucumis melo</name>
    <name type="common">Muskmelon</name>
    <dbReference type="NCBI Taxonomy" id="3656"/>
    <lineage>
        <taxon>Eukaryota</taxon>
        <taxon>Viridiplantae</taxon>
        <taxon>Streptophyta</taxon>
        <taxon>Embryophyta</taxon>
        <taxon>Tracheophyta</taxon>
        <taxon>Spermatophyta</taxon>
        <taxon>Magnoliopsida</taxon>
        <taxon>eudicotyledons</taxon>
        <taxon>Gunneridae</taxon>
        <taxon>Pentapetalae</taxon>
        <taxon>rosids</taxon>
        <taxon>fabids</taxon>
        <taxon>Cucurbitales</taxon>
        <taxon>Cucurbitaceae</taxon>
        <taxon>Benincaseae</taxon>
        <taxon>Cucumis</taxon>
    </lineage>
</organism>
<evidence type="ECO:0000256" key="6">
    <source>
        <dbReference type="ARBA" id="ARBA00023065"/>
    </source>
</evidence>
<keyword evidence="9" id="KW-1185">Reference proteome</keyword>
<feature type="transmembrane region" description="Helical" evidence="8">
    <location>
        <begin position="75"/>
        <end position="97"/>
    </location>
</feature>
<dbReference type="GeneID" id="103494343"/>
<sequence>MSRIQRLSCFLILLNPFWIHVLYFLFISSFGFWVLLILNPKLTPKKLDLFFTSVSASTVSSMSTMEMEVFSNSQLIVLTILMFIGGEVFTSMVELQLRKLKLKFSEKKIACVENDLNSSLELGDIDDHNNFDILKYNSIKFLGYVVLGYLLIFNFLGIVMVLVYLKCVSSTATEVLKSKGLKTSTFSVFVIVSTFASCGFVPTNENMIVFRKNLGLLIILIPQALIGNTLFPSCLRFCIWSLGKIMKKKKEVVGFLLENSEEIGYLHLLPKLYSLVLVASVFGFVLIQSVAIGAMEWRSSSNNGFSGLNWVEKLIGILFLSVNSRHSGESIVDLSTLSSAILVLFVAMMYLPPYTSFMPIKIEEGEEGEGEEENEIMEGNKKRRKTKRAKFVDNFVFSQLSYLIIFIFIICITERHNIKQDPLNFNIFNIVFEVISAYGNVGFSMGYSCGRQVHPQSNCVDMSFGFSGKWSDNGKLVLIVVMIFGRLKKFNMNRQRAWKLL</sequence>
<dbReference type="GO" id="GO:0030001">
    <property type="term" value="P:metal ion transport"/>
    <property type="evidence" value="ECO:0007669"/>
    <property type="project" value="UniProtKB-ARBA"/>
</dbReference>
<keyword evidence="5 8" id="KW-1133">Transmembrane helix</keyword>
<dbReference type="GO" id="GO:0008324">
    <property type="term" value="F:monoatomic cation transmembrane transporter activity"/>
    <property type="evidence" value="ECO:0007669"/>
    <property type="project" value="InterPro"/>
</dbReference>
<dbReference type="AlphaFoldDB" id="A0A1S3BWY9"/>
<feature type="transmembrane region" description="Helical" evidence="8">
    <location>
        <begin position="185"/>
        <end position="202"/>
    </location>
</feature>
<dbReference type="PANTHER" id="PTHR31064">
    <property type="entry name" value="POTASSIUM TRANSPORT PROTEIN DDB_G0292412-RELATED"/>
    <property type="match status" value="1"/>
</dbReference>
<dbReference type="eggNOG" id="KOG1341">
    <property type="taxonomic scope" value="Eukaryota"/>
</dbReference>
<keyword evidence="4 8" id="KW-0812">Transmembrane</keyword>
<dbReference type="InterPro" id="IPR051143">
    <property type="entry name" value="TrkH_K-transport"/>
</dbReference>
<evidence type="ECO:0000256" key="2">
    <source>
        <dbReference type="ARBA" id="ARBA00010864"/>
    </source>
</evidence>
<dbReference type="InParanoid" id="A0A1S3BWY9"/>
<dbReference type="Pfam" id="PF02386">
    <property type="entry name" value="TrkH"/>
    <property type="match status" value="1"/>
</dbReference>
<feature type="transmembrane region" description="Helical" evidence="8">
    <location>
        <begin position="214"/>
        <end position="242"/>
    </location>
</feature>
<dbReference type="SMR" id="A0A1S3BWY9"/>
<evidence type="ECO:0000256" key="3">
    <source>
        <dbReference type="ARBA" id="ARBA00022448"/>
    </source>
</evidence>
<dbReference type="GO" id="GO:0005886">
    <property type="term" value="C:plasma membrane"/>
    <property type="evidence" value="ECO:0007669"/>
    <property type="project" value="TreeGrafter"/>
</dbReference>
<comment type="subcellular location">
    <subcellularLocation>
        <location evidence="1">Membrane</location>
        <topology evidence="1">Multi-pass membrane protein</topology>
    </subcellularLocation>
</comment>
<keyword evidence="3" id="KW-0813">Transport</keyword>
<reference evidence="9" key="1">
    <citation type="submission" date="2025-05" db="UniProtKB">
        <authorList>
            <consortium name="RefSeq"/>
        </authorList>
    </citation>
    <scope>NUCLEOTIDE SEQUENCE [LARGE SCALE GENOMIC DNA]</scope>
</reference>
<feature type="transmembrane region" description="Helical" evidence="8">
    <location>
        <begin position="334"/>
        <end position="351"/>
    </location>
</feature>
<feature type="transmembrane region" description="Helical" evidence="8">
    <location>
        <begin position="304"/>
        <end position="322"/>
    </location>
</feature>
<dbReference type="PANTHER" id="PTHR31064:SF38">
    <property type="entry name" value="CATION TRANSPORTER HKT1_4-RELATED"/>
    <property type="match status" value="1"/>
</dbReference>
<dbReference type="KEGG" id="cmo:103494343"/>
<evidence type="ECO:0000313" key="9">
    <source>
        <dbReference type="Proteomes" id="UP001652600"/>
    </source>
</evidence>
<evidence type="ECO:0000256" key="5">
    <source>
        <dbReference type="ARBA" id="ARBA00022989"/>
    </source>
</evidence>
<dbReference type="RefSeq" id="XP_008453695.1">
    <property type="nucleotide sequence ID" value="XM_008455473.3"/>
</dbReference>
<evidence type="ECO:0000256" key="1">
    <source>
        <dbReference type="ARBA" id="ARBA00004141"/>
    </source>
</evidence>
<accession>A0A1S3BWY9</accession>
<protein>
    <submittedName>
        <fullName evidence="10">Cation transporter HKT15-like</fullName>
    </submittedName>
</protein>
<gene>
    <name evidence="10" type="primary">LOC103494343</name>
</gene>
<feature type="transmembrane region" description="Helical" evidence="8">
    <location>
        <begin position="12"/>
        <end position="38"/>
    </location>
</feature>